<evidence type="ECO:0000313" key="2">
    <source>
        <dbReference type="Proteomes" id="UP000050761"/>
    </source>
</evidence>
<dbReference type="Proteomes" id="UP000050761">
    <property type="component" value="Unassembled WGS sequence"/>
</dbReference>
<name>A0A183FPV9_HELPZ</name>
<dbReference type="OrthoDB" id="5859142at2759"/>
<accession>A0A3P7Y2R0</accession>
<dbReference type="AlphaFoldDB" id="A0A183FPV9"/>
<organism evidence="2 3">
    <name type="scientific">Heligmosomoides polygyrus</name>
    <name type="common">Parasitic roundworm</name>
    <dbReference type="NCBI Taxonomy" id="6339"/>
    <lineage>
        <taxon>Eukaryota</taxon>
        <taxon>Metazoa</taxon>
        <taxon>Ecdysozoa</taxon>
        <taxon>Nematoda</taxon>
        <taxon>Chromadorea</taxon>
        <taxon>Rhabditida</taxon>
        <taxon>Rhabditina</taxon>
        <taxon>Rhabditomorpha</taxon>
        <taxon>Strongyloidea</taxon>
        <taxon>Heligmosomidae</taxon>
        <taxon>Heligmosomoides</taxon>
    </lineage>
</organism>
<sequence>MAICTHNARTFASEASVEGLMMQTRKIKYDVTGLTETRRHHSLYTAYGSGEELFLGTCDSRVVGGVIVFFNTHLAMNIDSREGREVQEEESQNDVPLFASRREGREVQEEESQNDHQLGDWFRFSRQGEKAAKFKKTSPRTTINWDLYTSLAGLWEDAVMDNVDEEYDRFVHHLHDSAKGAESLKATRRRLSPETL</sequence>
<evidence type="ECO:0000313" key="3">
    <source>
        <dbReference type="WBParaSite" id="HPBE_0000969901-mRNA-1"/>
    </source>
</evidence>
<reference evidence="3" key="2">
    <citation type="submission" date="2019-09" db="UniProtKB">
        <authorList>
            <consortium name="WormBaseParasite"/>
        </authorList>
    </citation>
    <scope>IDENTIFICATION</scope>
</reference>
<protein>
    <submittedName>
        <fullName evidence="3">Retrotransposon protein</fullName>
    </submittedName>
</protein>
<proteinExistence type="predicted"/>
<reference evidence="1 2" key="1">
    <citation type="submission" date="2018-11" db="EMBL/GenBank/DDBJ databases">
        <authorList>
            <consortium name="Pathogen Informatics"/>
        </authorList>
    </citation>
    <scope>NUCLEOTIDE SEQUENCE [LARGE SCALE GENOMIC DNA]</scope>
</reference>
<dbReference type="EMBL" id="UZAH01026517">
    <property type="protein sequence ID" value="VDO81860.1"/>
    <property type="molecule type" value="Genomic_DNA"/>
</dbReference>
<evidence type="ECO:0000313" key="1">
    <source>
        <dbReference type="EMBL" id="VDO81860.1"/>
    </source>
</evidence>
<gene>
    <name evidence="1" type="ORF">HPBE_LOCUS9700</name>
</gene>
<keyword evidence="2" id="KW-1185">Reference proteome</keyword>
<dbReference type="WBParaSite" id="HPBE_0000969901-mRNA-1">
    <property type="protein sequence ID" value="HPBE_0000969901-mRNA-1"/>
    <property type="gene ID" value="HPBE_0000969901"/>
</dbReference>
<accession>A0A183FPV9</accession>